<proteinExistence type="inferred from homology"/>
<comment type="pathway">
    <text evidence="1">Protein modification; protein ubiquitination.</text>
</comment>
<protein>
    <recommendedName>
        <fullName evidence="7">BTB domain-containing protein</fullName>
    </recommendedName>
</protein>
<dbReference type="Proteomes" id="UP000298652">
    <property type="component" value="Chromosome 8"/>
</dbReference>
<dbReference type="AlphaFoldDB" id="A0A4U6THI7"/>
<dbReference type="EMBL" id="CM016559">
    <property type="protein sequence ID" value="TKW01831.1"/>
    <property type="molecule type" value="Genomic_DNA"/>
</dbReference>
<dbReference type="Gene3D" id="3.30.710.10">
    <property type="entry name" value="Potassium Channel Kv1.1, Chain A"/>
    <property type="match status" value="1"/>
</dbReference>
<dbReference type="Pfam" id="PF24570">
    <property type="entry name" value="BACK_BPM_SPOP"/>
    <property type="match status" value="1"/>
</dbReference>
<dbReference type="PROSITE" id="PS50097">
    <property type="entry name" value="BTB"/>
    <property type="match status" value="1"/>
</dbReference>
<dbReference type="Pfam" id="PF22486">
    <property type="entry name" value="MATH_2"/>
    <property type="match status" value="1"/>
</dbReference>
<reference evidence="5" key="1">
    <citation type="submission" date="2019-03" db="EMBL/GenBank/DDBJ databases">
        <title>WGS assembly of Setaria viridis.</title>
        <authorList>
            <person name="Huang P."/>
            <person name="Jenkins J."/>
            <person name="Grimwood J."/>
            <person name="Barry K."/>
            <person name="Healey A."/>
            <person name="Mamidi S."/>
            <person name="Sreedasyam A."/>
            <person name="Shu S."/>
            <person name="Feldman M."/>
            <person name="Wu J."/>
            <person name="Yu Y."/>
            <person name="Chen C."/>
            <person name="Johnson J."/>
            <person name="Rokhsar D."/>
            <person name="Baxter I."/>
            <person name="Schmutz J."/>
            <person name="Brutnell T."/>
            <person name="Kellogg E."/>
        </authorList>
    </citation>
    <scope>NUCLEOTIDE SEQUENCE [LARGE SCALE GENOMIC DNA]</scope>
</reference>
<evidence type="ECO:0000313" key="5">
    <source>
        <dbReference type="EMBL" id="TKW01831.1"/>
    </source>
</evidence>
<dbReference type="Gene3D" id="2.60.210.10">
    <property type="entry name" value="Apoptosis, Tumor Necrosis Factor Receptor Associated Protein 2, Chain A"/>
    <property type="match status" value="1"/>
</dbReference>
<keyword evidence="6" id="KW-1185">Reference proteome</keyword>
<gene>
    <name evidence="5" type="ORF">SEVIR_8G205200v2</name>
</gene>
<evidence type="ECO:0000259" key="3">
    <source>
        <dbReference type="PROSITE" id="PS50097"/>
    </source>
</evidence>
<dbReference type="SUPFAM" id="SSF54695">
    <property type="entry name" value="POZ domain"/>
    <property type="match status" value="1"/>
</dbReference>
<dbReference type="InterPro" id="IPR045005">
    <property type="entry name" value="BPM1-6"/>
</dbReference>
<feature type="domain" description="BTB" evidence="3">
    <location>
        <begin position="191"/>
        <end position="258"/>
    </location>
</feature>
<evidence type="ECO:0000259" key="4">
    <source>
        <dbReference type="PROSITE" id="PS50144"/>
    </source>
</evidence>
<dbReference type="SUPFAM" id="SSF49599">
    <property type="entry name" value="TRAF domain-like"/>
    <property type="match status" value="1"/>
</dbReference>
<dbReference type="OMA" id="WGFGQFI"/>
<dbReference type="PANTHER" id="PTHR26379:SF457">
    <property type="entry name" value="BTB DOMAIN-CONTAINING PROTEIN"/>
    <property type="match status" value="1"/>
</dbReference>
<evidence type="ECO:0000256" key="1">
    <source>
        <dbReference type="ARBA" id="ARBA00004906"/>
    </source>
</evidence>
<feature type="domain" description="MATH" evidence="4">
    <location>
        <begin position="23"/>
        <end position="152"/>
    </location>
</feature>
<evidence type="ECO:0000313" key="6">
    <source>
        <dbReference type="Proteomes" id="UP000298652"/>
    </source>
</evidence>
<dbReference type="InterPro" id="IPR008974">
    <property type="entry name" value="TRAF-like"/>
</dbReference>
<dbReference type="SMART" id="SM00225">
    <property type="entry name" value="BTB"/>
    <property type="match status" value="1"/>
</dbReference>
<dbReference type="SMART" id="SM00061">
    <property type="entry name" value="MATH"/>
    <property type="match status" value="1"/>
</dbReference>
<dbReference type="InterPro" id="IPR002083">
    <property type="entry name" value="MATH/TRAF_dom"/>
</dbReference>
<organism evidence="5 6">
    <name type="scientific">Setaria viridis</name>
    <name type="common">Green bristlegrass</name>
    <name type="synonym">Setaria italica subsp. viridis</name>
    <dbReference type="NCBI Taxonomy" id="4556"/>
    <lineage>
        <taxon>Eukaryota</taxon>
        <taxon>Viridiplantae</taxon>
        <taxon>Streptophyta</taxon>
        <taxon>Embryophyta</taxon>
        <taxon>Tracheophyta</taxon>
        <taxon>Spermatophyta</taxon>
        <taxon>Magnoliopsida</taxon>
        <taxon>Liliopsida</taxon>
        <taxon>Poales</taxon>
        <taxon>Poaceae</taxon>
        <taxon>PACMAD clade</taxon>
        <taxon>Panicoideae</taxon>
        <taxon>Panicodae</taxon>
        <taxon>Paniceae</taxon>
        <taxon>Cenchrinae</taxon>
        <taxon>Setaria</taxon>
    </lineage>
</organism>
<accession>A0A4U6THI7</accession>
<dbReference type="InterPro" id="IPR011333">
    <property type="entry name" value="SKP1/BTB/POZ_sf"/>
</dbReference>
<dbReference type="InterPro" id="IPR056423">
    <property type="entry name" value="BACK_BPM_SPOP"/>
</dbReference>
<dbReference type="CDD" id="cd18280">
    <property type="entry name" value="BTB_POZ_BPM_plant"/>
    <property type="match status" value="1"/>
</dbReference>
<name>A0A4U6THI7_SETVI</name>
<dbReference type="PANTHER" id="PTHR26379">
    <property type="entry name" value="BTB/POZ AND MATH DOMAIN-CONTAINING PROTEIN 1"/>
    <property type="match status" value="1"/>
</dbReference>
<sequence>MSSSAVFSGRAQSASSIVAAAAEGSHVLTIDGYSRTKGLGNGKFIKSGTFYVGGHRWFIKYYPDGEDYENSDWISIFLSFDSSDSTEVKARFGFSLLDHVGEPVPSYNNVSEGIRAFGSKNRSRGYPKFIKTKDLEESTYLKDDRFRVRCDVTVLKDEMEIRTEYSSPFVTVPPSDVNTHLGHLLSSGVEADVTFQVGEETFAAHRLLLGARSSVFMAELFGPMKEKHTSHIKIDDMEPRVFKAMLHYIYTDSLPEMEKDGIFVMSQHLLVAADRYGLDRLKLICEDKLCNYISTGTAATTLALAEQHGCKGLKEACFKFLRSPGNLKTIMDSDGFKHLTASCPSLLSELLANVAP</sequence>
<comment type="similarity">
    <text evidence="2">Belongs to the Tdpoz family.</text>
</comment>
<dbReference type="Pfam" id="PF00651">
    <property type="entry name" value="BTB"/>
    <property type="match status" value="1"/>
</dbReference>
<evidence type="ECO:0008006" key="7">
    <source>
        <dbReference type="Google" id="ProtNLM"/>
    </source>
</evidence>
<dbReference type="Gene3D" id="1.25.40.420">
    <property type="match status" value="1"/>
</dbReference>
<dbReference type="PROSITE" id="PS50144">
    <property type="entry name" value="MATH"/>
    <property type="match status" value="1"/>
</dbReference>
<dbReference type="GO" id="GO:0016567">
    <property type="term" value="P:protein ubiquitination"/>
    <property type="evidence" value="ECO:0007669"/>
    <property type="project" value="InterPro"/>
</dbReference>
<evidence type="ECO:0000256" key="2">
    <source>
        <dbReference type="ARBA" id="ARBA00010846"/>
    </source>
</evidence>
<dbReference type="InterPro" id="IPR000210">
    <property type="entry name" value="BTB/POZ_dom"/>
</dbReference>
<dbReference type="Gramene" id="TKW01831">
    <property type="protein sequence ID" value="TKW01831"/>
    <property type="gene ID" value="SEVIR_8G205200v2"/>
</dbReference>
<dbReference type="CDD" id="cd00121">
    <property type="entry name" value="MATH"/>
    <property type="match status" value="1"/>
</dbReference>